<feature type="compositionally biased region" description="Basic and acidic residues" evidence="1">
    <location>
        <begin position="118"/>
        <end position="128"/>
    </location>
</feature>
<dbReference type="InterPro" id="IPR046506">
    <property type="entry name" value="DUF6684"/>
</dbReference>
<evidence type="ECO:0000256" key="2">
    <source>
        <dbReference type="SAM" id="Phobius"/>
    </source>
</evidence>
<dbReference type="EMBL" id="JBHUDO010000001">
    <property type="protein sequence ID" value="MFD1645086.1"/>
    <property type="molecule type" value="Genomic_DNA"/>
</dbReference>
<evidence type="ECO:0000313" key="3">
    <source>
        <dbReference type="EMBL" id="MFD1645086.1"/>
    </source>
</evidence>
<feature type="region of interest" description="Disordered" evidence="1">
    <location>
        <begin position="79"/>
        <end position="128"/>
    </location>
</feature>
<accession>A0ABD6DGE3</accession>
<keyword evidence="4" id="KW-1185">Reference proteome</keyword>
<protein>
    <submittedName>
        <fullName evidence="3">DUF6684 family protein</fullName>
    </submittedName>
</protein>
<keyword evidence="2" id="KW-1133">Transmembrane helix</keyword>
<name>A0ABD6DGE3_9EURY</name>
<evidence type="ECO:0000313" key="4">
    <source>
        <dbReference type="Proteomes" id="UP001597034"/>
    </source>
</evidence>
<dbReference type="RefSeq" id="WP_256400322.1">
    <property type="nucleotide sequence ID" value="NZ_JANHJR010000002.1"/>
</dbReference>
<dbReference type="Pfam" id="PF20389">
    <property type="entry name" value="DUF6684"/>
    <property type="match status" value="1"/>
</dbReference>
<keyword evidence="2" id="KW-0472">Membrane</keyword>
<feature type="compositionally biased region" description="Acidic residues" evidence="1">
    <location>
        <begin position="87"/>
        <end position="117"/>
    </location>
</feature>
<dbReference type="AlphaFoldDB" id="A0ABD6DGE3"/>
<feature type="transmembrane region" description="Helical" evidence="2">
    <location>
        <begin position="50"/>
        <end position="73"/>
    </location>
</feature>
<sequence length="128" mass="14015">MEQDRTIFDKDTFLDLTVNMIPLFIMAFFFVLFLPMVYGPFGWDSTYSLLQIGLILVPFGLLAILTYFSAVAIEGDANETEAREAAEADAEAEAAAEAETVDEEADAEADTADPDADADVKTETVDEE</sequence>
<gene>
    <name evidence="3" type="ORF">ACFSBL_05260</name>
</gene>
<proteinExistence type="predicted"/>
<organism evidence="3 4">
    <name type="scientific">Haloarchaeobius litoreus</name>
    <dbReference type="NCBI Taxonomy" id="755306"/>
    <lineage>
        <taxon>Archaea</taxon>
        <taxon>Methanobacteriati</taxon>
        <taxon>Methanobacteriota</taxon>
        <taxon>Stenosarchaea group</taxon>
        <taxon>Halobacteria</taxon>
        <taxon>Halobacteriales</taxon>
        <taxon>Halorubellaceae</taxon>
        <taxon>Haloarchaeobius</taxon>
    </lineage>
</organism>
<feature type="transmembrane region" description="Helical" evidence="2">
    <location>
        <begin position="12"/>
        <end position="38"/>
    </location>
</feature>
<evidence type="ECO:0000256" key="1">
    <source>
        <dbReference type="SAM" id="MobiDB-lite"/>
    </source>
</evidence>
<reference evidence="3 4" key="1">
    <citation type="journal article" date="2019" name="Int. J. Syst. Evol. Microbiol.">
        <title>The Global Catalogue of Microorganisms (GCM) 10K type strain sequencing project: providing services to taxonomists for standard genome sequencing and annotation.</title>
        <authorList>
            <consortium name="The Broad Institute Genomics Platform"/>
            <consortium name="The Broad Institute Genome Sequencing Center for Infectious Disease"/>
            <person name="Wu L."/>
            <person name="Ma J."/>
        </authorList>
    </citation>
    <scope>NUCLEOTIDE SEQUENCE [LARGE SCALE GENOMIC DNA]</scope>
    <source>
        <strain evidence="3 4">CGMCC 1.10390</strain>
    </source>
</reference>
<keyword evidence="2" id="KW-0812">Transmembrane</keyword>
<comment type="caution">
    <text evidence="3">The sequence shown here is derived from an EMBL/GenBank/DDBJ whole genome shotgun (WGS) entry which is preliminary data.</text>
</comment>
<dbReference type="Proteomes" id="UP001597034">
    <property type="component" value="Unassembled WGS sequence"/>
</dbReference>